<evidence type="ECO:0000256" key="3">
    <source>
        <dbReference type="ARBA" id="ARBA00022980"/>
    </source>
</evidence>
<dbReference type="GO" id="GO:0008097">
    <property type="term" value="F:5S rRNA binding"/>
    <property type="evidence" value="ECO:0007669"/>
    <property type="project" value="InterPro"/>
</dbReference>
<dbReference type="AlphaFoldDB" id="A0A1G5GG88"/>
<evidence type="ECO:0000313" key="9">
    <source>
        <dbReference type="Proteomes" id="UP000198870"/>
    </source>
</evidence>
<keyword evidence="2 5" id="KW-0694">RNA-binding</keyword>
<dbReference type="InterPro" id="IPR020056">
    <property type="entry name" value="Rbsml_bL25/Gln-tRNA_synth_N"/>
</dbReference>
<evidence type="ECO:0000256" key="4">
    <source>
        <dbReference type="ARBA" id="ARBA00023274"/>
    </source>
</evidence>
<feature type="domain" description="Large ribosomal subunit protein bL25 L25" evidence="6">
    <location>
        <begin position="6"/>
        <end position="94"/>
    </location>
</feature>
<dbReference type="PANTHER" id="PTHR33284:SF1">
    <property type="entry name" value="RIBOSOMAL PROTEIN L25_GLN-TRNA SYNTHETASE, ANTI-CODON-BINDING DOMAIN-CONTAINING PROTEIN"/>
    <property type="match status" value="1"/>
</dbReference>
<dbReference type="InterPro" id="IPR001021">
    <property type="entry name" value="Ribosomal_bL25_long"/>
</dbReference>
<name>A0A1G5GG88_9BACT</name>
<sequence length="201" mass="21869">MELFELKTNIRETRGKNAARVIRNEGRVPAVVYGDNMDAVAVDVLVADVEEAFKQSETIQVVVNLKVGDAEPKVAIIKDVQTDPTRGEFRHVDFQVVALDKKIKAVAPVETVGKAAGLEMGGILQVIRRQLDVLCLPLSIPTSIKVDVTDLKIGKSIHVDEIKVDGIEIPHNVNFTVVTVVPPKGVTLGEEEEGEEGEEEA</sequence>
<feature type="domain" description="Large ribosomal subunit protein bL25 beta" evidence="7">
    <location>
        <begin position="102"/>
        <end position="184"/>
    </location>
</feature>
<keyword evidence="4 5" id="KW-0687">Ribonucleoprotein</keyword>
<dbReference type="InterPro" id="IPR020057">
    <property type="entry name" value="Ribosomal_bL25_b-dom"/>
</dbReference>
<protein>
    <recommendedName>
        <fullName evidence="5">Large ribosomal subunit protein bL25</fullName>
    </recommendedName>
    <alternativeName>
        <fullName evidence="5">General stress protein CTC</fullName>
    </alternativeName>
</protein>
<dbReference type="Gene3D" id="2.40.240.10">
    <property type="entry name" value="Ribosomal Protein L25, Chain P"/>
    <property type="match status" value="1"/>
</dbReference>
<comment type="function">
    <text evidence="5">This is one of the proteins that binds to the 5S RNA in the ribosome where it forms part of the central protuberance.</text>
</comment>
<dbReference type="GO" id="GO:0003735">
    <property type="term" value="F:structural constituent of ribosome"/>
    <property type="evidence" value="ECO:0007669"/>
    <property type="project" value="InterPro"/>
</dbReference>
<dbReference type="PANTHER" id="PTHR33284">
    <property type="entry name" value="RIBOSOMAL PROTEIN L25/GLN-TRNA SYNTHETASE, ANTI-CODON-BINDING DOMAIN-CONTAINING PROTEIN"/>
    <property type="match status" value="1"/>
</dbReference>
<dbReference type="CDD" id="cd00495">
    <property type="entry name" value="Ribosomal_L25_TL5_CTC"/>
    <property type="match status" value="1"/>
</dbReference>
<evidence type="ECO:0000256" key="5">
    <source>
        <dbReference type="HAMAP-Rule" id="MF_01334"/>
    </source>
</evidence>
<gene>
    <name evidence="5" type="primary">rplY</name>
    <name evidence="5" type="synonym">ctc</name>
    <name evidence="8" type="ORF">SAMN05216233_110133</name>
</gene>
<organism evidence="8 9">
    <name type="scientific">Desulfoluna spongiiphila</name>
    <dbReference type="NCBI Taxonomy" id="419481"/>
    <lineage>
        <taxon>Bacteria</taxon>
        <taxon>Pseudomonadati</taxon>
        <taxon>Thermodesulfobacteriota</taxon>
        <taxon>Desulfobacteria</taxon>
        <taxon>Desulfobacterales</taxon>
        <taxon>Desulfolunaceae</taxon>
        <taxon>Desulfoluna</taxon>
    </lineage>
</organism>
<reference evidence="8 9" key="1">
    <citation type="submission" date="2016-10" db="EMBL/GenBank/DDBJ databases">
        <authorList>
            <person name="de Groot N.N."/>
        </authorList>
    </citation>
    <scope>NUCLEOTIDE SEQUENCE [LARGE SCALE GENOMIC DNA]</scope>
    <source>
        <strain evidence="8 9">AA1</strain>
    </source>
</reference>
<evidence type="ECO:0000256" key="2">
    <source>
        <dbReference type="ARBA" id="ARBA00022884"/>
    </source>
</evidence>
<keyword evidence="1 5" id="KW-0699">rRNA-binding</keyword>
<dbReference type="Gene3D" id="2.170.120.20">
    <property type="entry name" value="Ribosomal protein L25, beta domain"/>
    <property type="match status" value="1"/>
</dbReference>
<dbReference type="InterPro" id="IPR011035">
    <property type="entry name" value="Ribosomal_bL25/Gln-tRNA_synth"/>
</dbReference>
<dbReference type="Pfam" id="PF01386">
    <property type="entry name" value="Ribosomal_L25p"/>
    <property type="match status" value="1"/>
</dbReference>
<evidence type="ECO:0000259" key="7">
    <source>
        <dbReference type="Pfam" id="PF14693"/>
    </source>
</evidence>
<dbReference type="HAMAP" id="MF_01334">
    <property type="entry name" value="Ribosomal_bL25_CTC"/>
    <property type="match status" value="1"/>
</dbReference>
<dbReference type="Proteomes" id="UP000198870">
    <property type="component" value="Unassembled WGS sequence"/>
</dbReference>
<dbReference type="InterPro" id="IPR037121">
    <property type="entry name" value="Ribosomal_bL25_C"/>
</dbReference>
<dbReference type="NCBIfam" id="TIGR00731">
    <property type="entry name" value="bL25_bact_ctc"/>
    <property type="match status" value="1"/>
</dbReference>
<comment type="subunit">
    <text evidence="5">Part of the 50S ribosomal subunit; part of the 5S rRNA/L5/L18/L25 subcomplex. Contacts the 5S rRNA. Binds to the 5S rRNA independently of L5 and L18.</text>
</comment>
<dbReference type="Pfam" id="PF14693">
    <property type="entry name" value="Ribosomal_TL5_C"/>
    <property type="match status" value="1"/>
</dbReference>
<accession>A0A1G5GG88</accession>
<dbReference type="STRING" id="419481.SAMN05216233_110133"/>
<dbReference type="InterPro" id="IPR020930">
    <property type="entry name" value="Ribosomal_uL5_bac-type"/>
</dbReference>
<dbReference type="SUPFAM" id="SSF50715">
    <property type="entry name" value="Ribosomal protein L25-like"/>
    <property type="match status" value="1"/>
</dbReference>
<comment type="similarity">
    <text evidence="5">Belongs to the bacterial ribosomal protein bL25 family. CTC subfamily.</text>
</comment>
<dbReference type="EMBL" id="FMUX01000010">
    <property type="protein sequence ID" value="SCY50290.1"/>
    <property type="molecule type" value="Genomic_DNA"/>
</dbReference>
<dbReference type="GO" id="GO:0006412">
    <property type="term" value="P:translation"/>
    <property type="evidence" value="ECO:0007669"/>
    <property type="project" value="UniProtKB-UniRule"/>
</dbReference>
<keyword evidence="3 5" id="KW-0689">Ribosomal protein</keyword>
<proteinExistence type="inferred from homology"/>
<evidence type="ECO:0000313" key="8">
    <source>
        <dbReference type="EMBL" id="SCY50290.1"/>
    </source>
</evidence>
<evidence type="ECO:0000256" key="1">
    <source>
        <dbReference type="ARBA" id="ARBA00022730"/>
    </source>
</evidence>
<keyword evidence="9" id="KW-1185">Reference proteome</keyword>
<dbReference type="RefSeq" id="WP_175469826.1">
    <property type="nucleotide sequence ID" value="NZ_FMUX01000010.1"/>
</dbReference>
<dbReference type="InterPro" id="IPR029751">
    <property type="entry name" value="Ribosomal_L25_dom"/>
</dbReference>
<dbReference type="GO" id="GO:0022625">
    <property type="term" value="C:cytosolic large ribosomal subunit"/>
    <property type="evidence" value="ECO:0007669"/>
    <property type="project" value="TreeGrafter"/>
</dbReference>
<evidence type="ECO:0000259" key="6">
    <source>
        <dbReference type="Pfam" id="PF01386"/>
    </source>
</evidence>